<feature type="region of interest" description="Disordered" evidence="1">
    <location>
        <begin position="273"/>
        <end position="331"/>
    </location>
</feature>
<sequence length="331" mass="38762">MQQNKISKIEKAVIETCVYLYTELSSMKEEPDRIYTSINEIVKMDAMQALALINLELKDLLKIKRDFMFMEEFENYQNCDQYHKALQKLEDEVRTHIKIEQQMKLHIENTQQKLIESENARLELASTSKSIIDKLRKEGQTDRPTHRREESSPLTSRSSNSEVKHERKLTQEISTLKMNLKKDSAKIAELMKDKKRLEMQVSMQKAQPEVKKPERSKENRSDSANCVTDFYKKKFEEKCEQVAQLEKQIRMLRTRASDHNFSYIERRRRNSYTQKELLSKSPIKEEKSTSNLRSASPYLSKSQNGIKGTSVEKSPKLLSSSQVSKLKSRVN</sequence>
<evidence type="ECO:0000313" key="2">
    <source>
        <dbReference type="EMBL" id="CAG9318332.1"/>
    </source>
</evidence>
<dbReference type="EMBL" id="CAJZBQ010000020">
    <property type="protein sequence ID" value="CAG9318332.1"/>
    <property type="molecule type" value="Genomic_DNA"/>
</dbReference>
<feature type="compositionally biased region" description="Basic and acidic residues" evidence="1">
    <location>
        <begin position="134"/>
        <end position="151"/>
    </location>
</feature>
<feature type="compositionally biased region" description="Polar residues" evidence="1">
    <location>
        <begin position="152"/>
        <end position="161"/>
    </location>
</feature>
<feature type="region of interest" description="Disordered" evidence="1">
    <location>
        <begin position="134"/>
        <end position="168"/>
    </location>
</feature>
<evidence type="ECO:0000313" key="3">
    <source>
        <dbReference type="Proteomes" id="UP001162131"/>
    </source>
</evidence>
<evidence type="ECO:0000256" key="1">
    <source>
        <dbReference type="SAM" id="MobiDB-lite"/>
    </source>
</evidence>
<comment type="caution">
    <text evidence="2">The sequence shown here is derived from an EMBL/GenBank/DDBJ whole genome shotgun (WGS) entry which is preliminary data.</text>
</comment>
<organism evidence="2 3">
    <name type="scientific">Blepharisma stoltei</name>
    <dbReference type="NCBI Taxonomy" id="1481888"/>
    <lineage>
        <taxon>Eukaryota</taxon>
        <taxon>Sar</taxon>
        <taxon>Alveolata</taxon>
        <taxon>Ciliophora</taxon>
        <taxon>Postciliodesmatophora</taxon>
        <taxon>Heterotrichea</taxon>
        <taxon>Heterotrichida</taxon>
        <taxon>Blepharismidae</taxon>
        <taxon>Blepharisma</taxon>
    </lineage>
</organism>
<keyword evidence="3" id="KW-1185">Reference proteome</keyword>
<proteinExistence type="predicted"/>
<feature type="compositionally biased region" description="Polar residues" evidence="1">
    <location>
        <begin position="289"/>
        <end position="307"/>
    </location>
</feature>
<dbReference type="AlphaFoldDB" id="A0AAU9J473"/>
<accession>A0AAU9J473</accession>
<name>A0AAU9J473_9CILI</name>
<reference evidence="2" key="1">
    <citation type="submission" date="2021-09" db="EMBL/GenBank/DDBJ databases">
        <authorList>
            <consortium name="AG Swart"/>
            <person name="Singh M."/>
            <person name="Singh A."/>
            <person name="Seah K."/>
            <person name="Emmerich C."/>
        </authorList>
    </citation>
    <scope>NUCLEOTIDE SEQUENCE</scope>
    <source>
        <strain evidence="2">ATCC30299</strain>
    </source>
</reference>
<feature type="compositionally biased region" description="Basic and acidic residues" evidence="1">
    <location>
        <begin position="208"/>
        <end position="221"/>
    </location>
</feature>
<gene>
    <name evidence="2" type="ORF">BSTOLATCC_MIC20806</name>
</gene>
<feature type="compositionally biased region" description="Low complexity" evidence="1">
    <location>
        <begin position="316"/>
        <end position="325"/>
    </location>
</feature>
<feature type="region of interest" description="Disordered" evidence="1">
    <location>
        <begin position="200"/>
        <end position="223"/>
    </location>
</feature>
<dbReference type="Proteomes" id="UP001162131">
    <property type="component" value="Unassembled WGS sequence"/>
</dbReference>
<protein>
    <submittedName>
        <fullName evidence="2">Uncharacterized protein</fullName>
    </submittedName>
</protein>